<evidence type="ECO:0000256" key="4">
    <source>
        <dbReference type="SAM" id="Coils"/>
    </source>
</evidence>
<protein>
    <submittedName>
        <fullName evidence="5">Structural maintenance of chromosomes protein 4</fullName>
    </submittedName>
</protein>
<keyword evidence="1" id="KW-0547">Nucleotide-binding</keyword>
<proteinExistence type="predicted"/>
<gene>
    <name evidence="5" type="primary">SMC4_1</name>
    <name evidence="5" type="ORF">Zm00014a_034528</name>
</gene>
<sequence length="254" mass="29939">ELDKTSSEINRHKVNVTSSEKLVKRLTKGIEESKKDREKLSAETEKMMYMFKEIEKKAFVVQEEYKKTQEMIDNHKVELDKTKEEYTKLKKAMDELRATEVDAEYKLQDTKKLAKEWEMKVKTFKKRLDEIHIMLLNTWISIIQKDVVDPEKLKATPGDEQLNDTYDMKRAMEMVALLEAQIKDLNPNLDSIAEYRTKACLYGERVDELNATTQECDDLKKLYDGLRKRRLDEFMAGFNIISLKLKEMYQGEST</sequence>
<feature type="coiled-coil region" evidence="4">
    <location>
        <begin position="23"/>
        <end position="127"/>
    </location>
</feature>
<dbReference type="ExpressionAtlas" id="A0A3L6FG07">
    <property type="expression patterns" value="baseline and differential"/>
</dbReference>
<evidence type="ECO:0000256" key="3">
    <source>
        <dbReference type="ARBA" id="ARBA00023242"/>
    </source>
</evidence>
<feature type="non-terminal residue" evidence="5">
    <location>
        <position position="1"/>
    </location>
</feature>
<comment type="caution">
    <text evidence="5">The sequence shown here is derived from an EMBL/GenBank/DDBJ whole genome shotgun (WGS) entry which is preliminary data.</text>
</comment>
<name>A0A3L6FG07_MAIZE</name>
<accession>A0A3L6FG07</accession>
<keyword evidence="3" id="KW-0539">Nucleus</keyword>
<dbReference type="PANTHER" id="PTHR18937:SF172">
    <property type="entry name" value="STRUCTURAL MAINTENANCE OF CHROMOSOMES PROTEIN"/>
    <property type="match status" value="1"/>
</dbReference>
<evidence type="ECO:0000313" key="6">
    <source>
        <dbReference type="Proteomes" id="UP000251960"/>
    </source>
</evidence>
<keyword evidence="4" id="KW-0175">Coiled coil</keyword>
<evidence type="ECO:0000256" key="1">
    <source>
        <dbReference type="ARBA" id="ARBA00022741"/>
    </source>
</evidence>
<keyword evidence="2" id="KW-0067">ATP-binding</keyword>
<dbReference type="PANTHER" id="PTHR18937">
    <property type="entry name" value="STRUCTURAL MAINTENANCE OF CHROMOSOMES SMC FAMILY MEMBER"/>
    <property type="match status" value="1"/>
</dbReference>
<dbReference type="EMBL" id="NCVQ01000004">
    <property type="protein sequence ID" value="PWZ32174.1"/>
    <property type="molecule type" value="Genomic_DNA"/>
</dbReference>
<reference evidence="5 6" key="1">
    <citation type="journal article" date="2018" name="Nat. Genet.">
        <title>Extensive intraspecific gene order and gene structural variations between Mo17 and other maize genomes.</title>
        <authorList>
            <person name="Sun S."/>
            <person name="Zhou Y."/>
            <person name="Chen J."/>
            <person name="Shi J."/>
            <person name="Zhao H."/>
            <person name="Zhao H."/>
            <person name="Song W."/>
            <person name="Zhang M."/>
            <person name="Cui Y."/>
            <person name="Dong X."/>
            <person name="Liu H."/>
            <person name="Ma X."/>
            <person name="Jiao Y."/>
            <person name="Wang B."/>
            <person name="Wei X."/>
            <person name="Stein J.C."/>
            <person name="Glaubitz J.C."/>
            <person name="Lu F."/>
            <person name="Yu G."/>
            <person name="Liang C."/>
            <person name="Fengler K."/>
            <person name="Li B."/>
            <person name="Rafalski A."/>
            <person name="Schnable P.S."/>
            <person name="Ware D.H."/>
            <person name="Buckler E.S."/>
            <person name="Lai J."/>
        </authorList>
    </citation>
    <scope>NUCLEOTIDE SEQUENCE [LARGE SCALE GENOMIC DNA]</scope>
    <source>
        <strain evidence="6">cv. Missouri 17</strain>
        <tissue evidence="5">Seedling</tissue>
    </source>
</reference>
<evidence type="ECO:0000256" key="2">
    <source>
        <dbReference type="ARBA" id="ARBA00022840"/>
    </source>
</evidence>
<organism evidence="5 6">
    <name type="scientific">Zea mays</name>
    <name type="common">Maize</name>
    <dbReference type="NCBI Taxonomy" id="4577"/>
    <lineage>
        <taxon>Eukaryota</taxon>
        <taxon>Viridiplantae</taxon>
        <taxon>Streptophyta</taxon>
        <taxon>Embryophyta</taxon>
        <taxon>Tracheophyta</taxon>
        <taxon>Spermatophyta</taxon>
        <taxon>Magnoliopsida</taxon>
        <taxon>Liliopsida</taxon>
        <taxon>Poales</taxon>
        <taxon>Poaceae</taxon>
        <taxon>PACMAD clade</taxon>
        <taxon>Panicoideae</taxon>
        <taxon>Andropogonodae</taxon>
        <taxon>Andropogoneae</taxon>
        <taxon>Tripsacinae</taxon>
        <taxon>Zea</taxon>
    </lineage>
</organism>
<dbReference type="Proteomes" id="UP000251960">
    <property type="component" value="Chromosome 3"/>
</dbReference>
<dbReference type="GO" id="GO:0005524">
    <property type="term" value="F:ATP binding"/>
    <property type="evidence" value="ECO:0007669"/>
    <property type="project" value="UniProtKB-KW"/>
</dbReference>
<dbReference type="AlphaFoldDB" id="A0A3L6FG07"/>
<evidence type="ECO:0000313" key="5">
    <source>
        <dbReference type="EMBL" id="PWZ32174.1"/>
    </source>
</evidence>